<feature type="signal peptide" evidence="1">
    <location>
        <begin position="1"/>
        <end position="17"/>
    </location>
</feature>
<evidence type="ECO:0000313" key="3">
    <source>
        <dbReference type="Proteomes" id="UP000297245"/>
    </source>
</evidence>
<feature type="non-terminal residue" evidence="2">
    <location>
        <position position="1"/>
    </location>
</feature>
<name>A0A4V4HAL5_DENBC</name>
<dbReference type="OrthoDB" id="2354757at2759"/>
<evidence type="ECO:0000256" key="1">
    <source>
        <dbReference type="SAM" id="SignalP"/>
    </source>
</evidence>
<proteinExistence type="predicted"/>
<organism evidence="2 3">
    <name type="scientific">Dendrothele bispora (strain CBS 962.96)</name>
    <dbReference type="NCBI Taxonomy" id="1314807"/>
    <lineage>
        <taxon>Eukaryota</taxon>
        <taxon>Fungi</taxon>
        <taxon>Dikarya</taxon>
        <taxon>Basidiomycota</taxon>
        <taxon>Agaricomycotina</taxon>
        <taxon>Agaricomycetes</taxon>
        <taxon>Agaricomycetidae</taxon>
        <taxon>Agaricales</taxon>
        <taxon>Agaricales incertae sedis</taxon>
        <taxon>Dendrothele</taxon>
    </lineage>
</organism>
<accession>A0A4V4HAL5</accession>
<keyword evidence="1" id="KW-0732">Signal</keyword>
<reference evidence="2 3" key="1">
    <citation type="journal article" date="2019" name="Nat. Ecol. Evol.">
        <title>Megaphylogeny resolves global patterns of mushroom evolution.</title>
        <authorList>
            <person name="Varga T."/>
            <person name="Krizsan K."/>
            <person name="Foldi C."/>
            <person name="Dima B."/>
            <person name="Sanchez-Garcia M."/>
            <person name="Sanchez-Ramirez S."/>
            <person name="Szollosi G.J."/>
            <person name="Szarkandi J.G."/>
            <person name="Papp V."/>
            <person name="Albert L."/>
            <person name="Andreopoulos W."/>
            <person name="Angelini C."/>
            <person name="Antonin V."/>
            <person name="Barry K.W."/>
            <person name="Bougher N.L."/>
            <person name="Buchanan P."/>
            <person name="Buyck B."/>
            <person name="Bense V."/>
            <person name="Catcheside P."/>
            <person name="Chovatia M."/>
            <person name="Cooper J."/>
            <person name="Damon W."/>
            <person name="Desjardin D."/>
            <person name="Finy P."/>
            <person name="Geml J."/>
            <person name="Haridas S."/>
            <person name="Hughes K."/>
            <person name="Justo A."/>
            <person name="Karasinski D."/>
            <person name="Kautmanova I."/>
            <person name="Kiss B."/>
            <person name="Kocsube S."/>
            <person name="Kotiranta H."/>
            <person name="LaButti K.M."/>
            <person name="Lechner B.E."/>
            <person name="Liimatainen K."/>
            <person name="Lipzen A."/>
            <person name="Lukacs Z."/>
            <person name="Mihaltcheva S."/>
            <person name="Morgado L.N."/>
            <person name="Niskanen T."/>
            <person name="Noordeloos M.E."/>
            <person name="Ohm R.A."/>
            <person name="Ortiz-Santana B."/>
            <person name="Ovrebo C."/>
            <person name="Racz N."/>
            <person name="Riley R."/>
            <person name="Savchenko A."/>
            <person name="Shiryaev A."/>
            <person name="Soop K."/>
            <person name="Spirin V."/>
            <person name="Szebenyi C."/>
            <person name="Tomsovsky M."/>
            <person name="Tulloss R.E."/>
            <person name="Uehling J."/>
            <person name="Grigoriev I.V."/>
            <person name="Vagvolgyi C."/>
            <person name="Papp T."/>
            <person name="Martin F.M."/>
            <person name="Miettinen O."/>
            <person name="Hibbett D.S."/>
            <person name="Nagy L.G."/>
        </authorList>
    </citation>
    <scope>NUCLEOTIDE SEQUENCE [LARGE SCALE GENOMIC DNA]</scope>
    <source>
        <strain evidence="2 3">CBS 962.96</strain>
    </source>
</reference>
<feature type="chain" id="PRO_5020188635" evidence="1">
    <location>
        <begin position="18"/>
        <end position="49"/>
    </location>
</feature>
<protein>
    <submittedName>
        <fullName evidence="2">Uncharacterized protein</fullName>
    </submittedName>
</protein>
<dbReference type="Proteomes" id="UP000297245">
    <property type="component" value="Unassembled WGS sequence"/>
</dbReference>
<sequence length="49" mass="5490">FLFCAFVLSFLVSISTPFLPALDIARVHFENQALVLGDQITETRVSCFL</sequence>
<dbReference type="EMBL" id="ML181291">
    <property type="protein sequence ID" value="THU75995.1"/>
    <property type="molecule type" value="Genomic_DNA"/>
</dbReference>
<dbReference type="AlphaFoldDB" id="A0A4V4HAL5"/>
<gene>
    <name evidence="2" type="ORF">K435DRAFT_705909</name>
</gene>
<keyword evidence="3" id="KW-1185">Reference proteome</keyword>
<evidence type="ECO:0000313" key="2">
    <source>
        <dbReference type="EMBL" id="THU75995.1"/>
    </source>
</evidence>